<reference evidence="5" key="1">
    <citation type="journal article" date="2019" name="Int. J. Syst. Evol. Microbiol.">
        <title>The Global Catalogue of Microorganisms (GCM) 10K type strain sequencing project: providing services to taxonomists for standard genome sequencing and annotation.</title>
        <authorList>
            <consortium name="The Broad Institute Genomics Platform"/>
            <consortium name="The Broad Institute Genome Sequencing Center for Infectious Disease"/>
            <person name="Wu L."/>
            <person name="Ma J."/>
        </authorList>
    </citation>
    <scope>NUCLEOTIDE SEQUENCE [LARGE SCALE GENOMIC DNA]</scope>
    <source>
        <strain evidence="5">NBRC 111981</strain>
    </source>
</reference>
<name>A0ABQ5XI09_9GAMM</name>
<keyword evidence="5" id="KW-1185">Reference proteome</keyword>
<dbReference type="Pfam" id="PF12969">
    <property type="entry name" value="DUF3857"/>
    <property type="match status" value="1"/>
</dbReference>
<comment type="caution">
    <text evidence="4">The sequence shown here is derived from an EMBL/GenBank/DDBJ whole genome shotgun (WGS) entry which is preliminary data.</text>
</comment>
<feature type="chain" id="PRO_5045239061" evidence="2">
    <location>
        <begin position="27"/>
        <end position="874"/>
    </location>
</feature>
<keyword evidence="1" id="KW-0812">Transmembrane</keyword>
<proteinExistence type="predicted"/>
<feature type="transmembrane region" description="Helical" evidence="1">
    <location>
        <begin position="830"/>
        <end position="847"/>
    </location>
</feature>
<dbReference type="SUPFAM" id="SSF54001">
    <property type="entry name" value="Cysteine proteinases"/>
    <property type="match status" value="1"/>
</dbReference>
<feature type="transmembrane region" description="Helical" evidence="1">
    <location>
        <begin position="758"/>
        <end position="784"/>
    </location>
</feature>
<dbReference type="Gene3D" id="3.10.620.30">
    <property type="match status" value="1"/>
</dbReference>
<dbReference type="InterPro" id="IPR038765">
    <property type="entry name" value="Papain-like_cys_pep_sf"/>
</dbReference>
<dbReference type="Gene3D" id="2.60.40.3140">
    <property type="match status" value="1"/>
</dbReference>
<dbReference type="InterPro" id="IPR024618">
    <property type="entry name" value="DUF3857"/>
</dbReference>
<organism evidence="4 5">
    <name type="scientific">Dyella flagellata</name>
    <dbReference type="NCBI Taxonomy" id="1867833"/>
    <lineage>
        <taxon>Bacteria</taxon>
        <taxon>Pseudomonadati</taxon>
        <taxon>Pseudomonadota</taxon>
        <taxon>Gammaproteobacteria</taxon>
        <taxon>Lysobacterales</taxon>
        <taxon>Rhodanobacteraceae</taxon>
        <taxon>Dyella</taxon>
    </lineage>
</organism>
<dbReference type="Pfam" id="PF10754">
    <property type="entry name" value="DUF2569"/>
    <property type="match status" value="1"/>
</dbReference>
<sequence>MRLKARWWALITMIWLAALMPAASYAAEYTIGPAPAWVVPTMPGFPSADAISQGSYGEVYLLTDSQVLAGDQQRVTYHRLVTTAINASGVSAVANIQISFDPSYQTLVLHSINIVRHGHVIAKLATARIQVLQREAELEARIYDGTKTVSVALDDVREGDTVDYSYSTTGRNPVFKGLDFGRDPLQFAVPIARIHMRLLVPQDKHVTFAERNTAIKPVVSEHNGLRDYVWDVTNPPVLKVENDAPLWYMPYAEAAWSEFADWAAVARWAQPLYQVPASLSPELQAQVDRIAKAEPTSAGRMLAVLRLVQSEVRYLGVEIGQNSHAPNPPDLVYARRFGDCKDKTLLTLTLLDRLGIEAHAALVNTSLQRGLADLLPSPGLFDHVLVQARLDGKTWWIDPTRYTQKADLAHLYQPDYGLALIVGSATQALTPMKRADKASAARQLNVVFDASAGFDKPVRYTLETTITGVFAEALRARLTTINASDAEKTFLNFRATRYPHVKLAAPLQIKDDEAANRIVIKETYTIADMVTPSGDGKQRVADIILPDISQVMREPSATDRKSPLHLAYPQDVSQHTEILLPANWPLKPSNATIDDPAFHFEQTVLIDGARVTMLDHYQALTDEVPAQDMPRYVSNLARARNSVGYELSWGKTAAATTTTAAPATQPSTLDRMNWPLVMLTLGIFAFWPWMAFKAYRYDPPPSVESDPRWQGIGGWLLLLTVLLALRPLVYGSSLLHLVRILFSDKWAQLTTYGSHSYHALYAPTMLLELTDAVAQLTFSLLLLLLLFQRRSSFPRVALLVIVSGVIVHLGDVGLASMVPIKNISLSTTKAVWNVIGTVVWSAYLLQSRRVKATFVRRYRASMSPPLSQLAEQVS</sequence>
<accession>A0ABQ5XI09</accession>
<dbReference type="EMBL" id="BSOA01000048">
    <property type="protein sequence ID" value="GLQ90261.1"/>
    <property type="molecule type" value="Genomic_DNA"/>
</dbReference>
<evidence type="ECO:0000313" key="5">
    <source>
        <dbReference type="Proteomes" id="UP001156627"/>
    </source>
</evidence>
<keyword evidence="1" id="KW-0472">Membrane</keyword>
<keyword evidence="1" id="KW-1133">Transmembrane helix</keyword>
<evidence type="ECO:0000313" key="4">
    <source>
        <dbReference type="EMBL" id="GLQ90261.1"/>
    </source>
</evidence>
<dbReference type="Proteomes" id="UP001156627">
    <property type="component" value="Unassembled WGS sequence"/>
</dbReference>
<feature type="transmembrane region" description="Helical" evidence="1">
    <location>
        <begin position="672"/>
        <end position="692"/>
    </location>
</feature>
<evidence type="ECO:0000259" key="3">
    <source>
        <dbReference type="Pfam" id="PF12969"/>
    </source>
</evidence>
<gene>
    <name evidence="4" type="ORF">GCM10007898_38360</name>
</gene>
<evidence type="ECO:0000256" key="1">
    <source>
        <dbReference type="SAM" id="Phobius"/>
    </source>
</evidence>
<feature type="signal peptide" evidence="2">
    <location>
        <begin position="1"/>
        <end position="26"/>
    </location>
</feature>
<dbReference type="InterPro" id="IPR019690">
    <property type="entry name" value="DUF2569"/>
</dbReference>
<feature type="transmembrane region" description="Helical" evidence="1">
    <location>
        <begin position="796"/>
        <end position="818"/>
    </location>
</feature>
<keyword evidence="2" id="KW-0732">Signal</keyword>
<feature type="domain" description="DUF3857" evidence="3">
    <location>
        <begin position="71"/>
        <end position="236"/>
    </location>
</feature>
<protein>
    <submittedName>
        <fullName evidence="4">Transglutaminase</fullName>
    </submittedName>
</protein>
<feature type="transmembrane region" description="Helical" evidence="1">
    <location>
        <begin position="713"/>
        <end position="738"/>
    </location>
</feature>
<evidence type="ECO:0000256" key="2">
    <source>
        <dbReference type="SAM" id="SignalP"/>
    </source>
</evidence>